<dbReference type="Proteomes" id="UP000076881">
    <property type="component" value="Unassembled WGS sequence"/>
</dbReference>
<protein>
    <submittedName>
        <fullName evidence="2">Uncharacterized protein</fullName>
    </submittedName>
</protein>
<feature type="region of interest" description="Disordered" evidence="1">
    <location>
        <begin position="149"/>
        <end position="182"/>
    </location>
</feature>
<proteinExistence type="predicted"/>
<dbReference type="EMBL" id="AZHF01000001">
    <property type="protein sequence ID" value="OAA82133.1"/>
    <property type="molecule type" value="Genomic_DNA"/>
</dbReference>
<feature type="compositionally biased region" description="Acidic residues" evidence="1">
    <location>
        <begin position="173"/>
        <end position="182"/>
    </location>
</feature>
<feature type="compositionally biased region" description="Low complexity" evidence="1">
    <location>
        <begin position="104"/>
        <end position="113"/>
    </location>
</feature>
<keyword evidence="3" id="KW-1185">Reference proteome</keyword>
<comment type="caution">
    <text evidence="2">The sequence shown here is derived from an EMBL/GenBank/DDBJ whole genome shotgun (WGS) entry which is preliminary data.</text>
</comment>
<evidence type="ECO:0000313" key="2">
    <source>
        <dbReference type="EMBL" id="OAA82133.1"/>
    </source>
</evidence>
<reference evidence="2 3" key="1">
    <citation type="journal article" date="2016" name="Genome Biol. Evol.">
        <title>Divergent and convergent evolution of fungal pathogenicity.</title>
        <authorList>
            <person name="Shang Y."/>
            <person name="Xiao G."/>
            <person name="Zheng P."/>
            <person name="Cen K."/>
            <person name="Zhan S."/>
            <person name="Wang C."/>
        </authorList>
    </citation>
    <scope>NUCLEOTIDE SEQUENCE [LARGE SCALE GENOMIC DNA]</scope>
    <source>
        <strain evidence="2 3">RCEF 1005</strain>
    </source>
</reference>
<name>A0A168KTK1_CORDF</name>
<sequence length="182" mass="19903">MYDREWEKQMRPLRALPYGAPTSDIKTVCRGRLSNSNEAIFHWRLDDRKHNHLHLGWVFIKVPDTVARDRAILELANLQVNKRPVTVSAGFRRARPPRQHQPDSAAGPSTTTAAAAVVVSGTAHPPPLPPPPSAASAIVVPANSNTARSTGLYETEEGFEVVPKHSTAGDGDTWSDSDLNDE</sequence>
<organism evidence="2 3">
    <name type="scientific">Akanthomyces lecanii RCEF 1005</name>
    <dbReference type="NCBI Taxonomy" id="1081108"/>
    <lineage>
        <taxon>Eukaryota</taxon>
        <taxon>Fungi</taxon>
        <taxon>Dikarya</taxon>
        <taxon>Ascomycota</taxon>
        <taxon>Pezizomycotina</taxon>
        <taxon>Sordariomycetes</taxon>
        <taxon>Hypocreomycetidae</taxon>
        <taxon>Hypocreales</taxon>
        <taxon>Cordycipitaceae</taxon>
        <taxon>Akanthomyces</taxon>
        <taxon>Cordyceps confragosa</taxon>
    </lineage>
</organism>
<evidence type="ECO:0000256" key="1">
    <source>
        <dbReference type="SAM" id="MobiDB-lite"/>
    </source>
</evidence>
<evidence type="ECO:0000313" key="3">
    <source>
        <dbReference type="Proteomes" id="UP000076881"/>
    </source>
</evidence>
<dbReference type="AlphaFoldDB" id="A0A168KTK1"/>
<accession>A0A168KTK1</accession>
<gene>
    <name evidence="2" type="ORF">LEL_01678</name>
</gene>
<feature type="region of interest" description="Disordered" evidence="1">
    <location>
        <begin position="88"/>
        <end position="113"/>
    </location>
</feature>